<keyword evidence="2" id="KW-1185">Reference proteome</keyword>
<accession>A0A2P6N3N0</accession>
<reference evidence="1 2" key="1">
    <citation type="journal article" date="2018" name="Genome Biol. Evol.">
        <title>Multiple Roots of Fruiting Body Formation in Amoebozoa.</title>
        <authorList>
            <person name="Hillmann F."/>
            <person name="Forbes G."/>
            <person name="Novohradska S."/>
            <person name="Ferling I."/>
            <person name="Riege K."/>
            <person name="Groth M."/>
            <person name="Westermann M."/>
            <person name="Marz M."/>
            <person name="Spaller T."/>
            <person name="Winckler T."/>
            <person name="Schaap P."/>
            <person name="Glockner G."/>
        </authorList>
    </citation>
    <scope>NUCLEOTIDE SEQUENCE [LARGE SCALE GENOMIC DNA]</scope>
    <source>
        <strain evidence="1 2">Jena</strain>
    </source>
</reference>
<dbReference type="InParanoid" id="A0A2P6N3N0"/>
<dbReference type="EMBL" id="MDYQ01000216">
    <property type="protein sequence ID" value="PRP78567.1"/>
    <property type="molecule type" value="Genomic_DNA"/>
</dbReference>
<dbReference type="AlphaFoldDB" id="A0A2P6N3N0"/>
<proteinExistence type="predicted"/>
<protein>
    <submittedName>
        <fullName evidence="1">Uncharacterized protein</fullName>
    </submittedName>
</protein>
<name>A0A2P6N3N0_9EUKA</name>
<dbReference type="Proteomes" id="UP000241769">
    <property type="component" value="Unassembled WGS sequence"/>
</dbReference>
<evidence type="ECO:0000313" key="1">
    <source>
        <dbReference type="EMBL" id="PRP78567.1"/>
    </source>
</evidence>
<sequence length="279" mass="31680">MPSNYSDCCQDYRISIEPFVFLTYLSLEIARDQAFISHLFELLQSCPQLIIQFSSKNTFSQSVLVGVKNTFLHYIRAKFTTIILFKLLYGSFFLGNERGSAWQKLRSAVVSIQSSTDKLLESSLPPIECFCNKLRNSQPSVTEYKHALDGTTNYRTLLMSKMQMELLNYVRLHSVMTLRCREGILTTKGIDLTDLQRRACLGGCFGTVSVLTLRRSQYKGVTCLVLSLTTLQDKTETRQTNLVLDCLETVLALFFLFSRDTGNEPFASTKSREGGNQRC</sequence>
<comment type="caution">
    <text evidence="1">The sequence shown here is derived from an EMBL/GenBank/DDBJ whole genome shotgun (WGS) entry which is preliminary data.</text>
</comment>
<organism evidence="1 2">
    <name type="scientific">Planoprotostelium fungivorum</name>
    <dbReference type="NCBI Taxonomy" id="1890364"/>
    <lineage>
        <taxon>Eukaryota</taxon>
        <taxon>Amoebozoa</taxon>
        <taxon>Evosea</taxon>
        <taxon>Variosea</taxon>
        <taxon>Cavosteliida</taxon>
        <taxon>Cavosteliaceae</taxon>
        <taxon>Planoprotostelium</taxon>
    </lineage>
</organism>
<gene>
    <name evidence="1" type="ORF">PROFUN_13400</name>
</gene>
<dbReference type="OrthoDB" id="414982at2759"/>
<evidence type="ECO:0000313" key="2">
    <source>
        <dbReference type="Proteomes" id="UP000241769"/>
    </source>
</evidence>